<evidence type="ECO:0000313" key="1">
    <source>
        <dbReference type="EMBL" id="DAE23190.1"/>
    </source>
</evidence>
<accession>A0A8S5QVF5</accession>
<name>A0A8S5QVF5_9CAUD</name>
<proteinExistence type="predicted"/>
<dbReference type="InterPro" id="IPR053842">
    <property type="entry name" value="NikA-like"/>
</dbReference>
<sequence>MKNKHIHIKVSESDHEMIVNRAAELNMTVSEYIRRLVVADVAIAESNK</sequence>
<dbReference type="EMBL" id="BK015749">
    <property type="protein sequence ID" value="DAE23190.1"/>
    <property type="molecule type" value="Genomic_DNA"/>
</dbReference>
<dbReference type="Pfam" id="PF21983">
    <property type="entry name" value="NikA-like"/>
    <property type="match status" value="1"/>
</dbReference>
<reference evidence="1" key="1">
    <citation type="journal article" date="2021" name="Proc. Natl. Acad. Sci. U.S.A.">
        <title>A Catalog of Tens of Thousands of Viruses from Human Metagenomes Reveals Hidden Associations with Chronic Diseases.</title>
        <authorList>
            <person name="Tisza M.J."/>
            <person name="Buck C.B."/>
        </authorList>
    </citation>
    <scope>NUCLEOTIDE SEQUENCE</scope>
    <source>
        <strain evidence="1">CtQNW6</strain>
    </source>
</reference>
<organism evidence="1">
    <name type="scientific">Siphoviridae sp. ctQNW6</name>
    <dbReference type="NCBI Taxonomy" id="2826328"/>
    <lineage>
        <taxon>Viruses</taxon>
        <taxon>Duplodnaviria</taxon>
        <taxon>Heunggongvirae</taxon>
        <taxon>Uroviricota</taxon>
        <taxon>Caudoviricetes</taxon>
    </lineage>
</organism>
<protein>
    <submittedName>
        <fullName evidence="1">Transcriptional regulator, RHH-like, CopG</fullName>
    </submittedName>
</protein>